<organism evidence="3 4">
    <name type="scientific">Eubacterium oxidoreducens</name>
    <dbReference type="NCBI Taxonomy" id="1732"/>
    <lineage>
        <taxon>Bacteria</taxon>
        <taxon>Bacillati</taxon>
        <taxon>Bacillota</taxon>
        <taxon>Clostridia</taxon>
        <taxon>Eubacteriales</taxon>
        <taxon>Eubacteriaceae</taxon>
        <taxon>Eubacterium</taxon>
    </lineage>
</organism>
<gene>
    <name evidence="3" type="ORF">SAMN02910417_02661</name>
</gene>
<dbReference type="InterPro" id="IPR036641">
    <property type="entry name" value="HPT_dom_sf"/>
</dbReference>
<keyword evidence="4" id="KW-1185">Reference proteome</keyword>
<evidence type="ECO:0000313" key="3">
    <source>
        <dbReference type="EMBL" id="SDB36065.1"/>
    </source>
</evidence>
<sequence length="195" mass="22376">MSINIPGIDTNKAITNCGSLETFTELLCDVYHLIDEKSNLIETYIKENDIKNYTILVHSLKTTCRTIGAAELGEQFFTLEKLGKENRQEEIMKLTPEILNSFRALKPYLEPFVQNDNISPKGFDKEEIFHHLQNLLTAMDDFDLTKAEEASQQLLNYHSTEALSQKFKSLHRLVSNLDYDEAKELSTEIIDSLEN</sequence>
<reference evidence="3 4" key="1">
    <citation type="submission" date="2016-10" db="EMBL/GenBank/DDBJ databases">
        <authorList>
            <person name="de Groot N.N."/>
        </authorList>
    </citation>
    <scope>NUCLEOTIDE SEQUENCE [LARGE SCALE GENOMIC DNA]</scope>
    <source>
        <strain evidence="3 4">DSM 3217</strain>
    </source>
</reference>
<dbReference type="InterPro" id="IPR008207">
    <property type="entry name" value="Sig_transdc_His_kin_Hpt_dom"/>
</dbReference>
<dbReference type="Proteomes" id="UP000199228">
    <property type="component" value="Unassembled WGS sequence"/>
</dbReference>
<dbReference type="GO" id="GO:0000160">
    <property type="term" value="P:phosphorelay signal transduction system"/>
    <property type="evidence" value="ECO:0007669"/>
    <property type="project" value="InterPro"/>
</dbReference>
<name>A0A1G6CTH6_EUBOX</name>
<feature type="domain" description="HPt" evidence="2">
    <location>
        <begin position="19"/>
        <end position="112"/>
    </location>
</feature>
<dbReference type="OrthoDB" id="2001116at2"/>
<evidence type="ECO:0000256" key="1">
    <source>
        <dbReference type="PROSITE-ProRule" id="PRU00110"/>
    </source>
</evidence>
<dbReference type="SUPFAM" id="SSF47226">
    <property type="entry name" value="Histidine-containing phosphotransfer domain, HPT domain"/>
    <property type="match status" value="1"/>
</dbReference>
<proteinExistence type="predicted"/>
<dbReference type="RefSeq" id="WP_090174825.1">
    <property type="nucleotide sequence ID" value="NZ_FMXR01000028.1"/>
</dbReference>
<keyword evidence="1" id="KW-0597">Phosphoprotein</keyword>
<accession>A0A1G6CTH6</accession>
<evidence type="ECO:0000259" key="2">
    <source>
        <dbReference type="PROSITE" id="PS50894"/>
    </source>
</evidence>
<protein>
    <recommendedName>
        <fullName evidence="2">HPt domain-containing protein</fullName>
    </recommendedName>
</protein>
<dbReference type="EMBL" id="FMXR01000028">
    <property type="protein sequence ID" value="SDB36065.1"/>
    <property type="molecule type" value="Genomic_DNA"/>
</dbReference>
<dbReference type="PROSITE" id="PS50894">
    <property type="entry name" value="HPT"/>
    <property type="match status" value="1"/>
</dbReference>
<evidence type="ECO:0000313" key="4">
    <source>
        <dbReference type="Proteomes" id="UP000199228"/>
    </source>
</evidence>
<feature type="modified residue" description="Phosphohistidine" evidence="1">
    <location>
        <position position="58"/>
    </location>
</feature>
<dbReference type="AlphaFoldDB" id="A0A1G6CTH6"/>
<dbReference type="Gene3D" id="1.20.120.160">
    <property type="entry name" value="HPT domain"/>
    <property type="match status" value="1"/>
</dbReference>